<dbReference type="Proteomes" id="UP000005239">
    <property type="component" value="Unassembled WGS sequence"/>
</dbReference>
<organism evidence="1 2">
    <name type="scientific">Pristionchus pacificus</name>
    <name type="common">Parasitic nematode worm</name>
    <dbReference type="NCBI Taxonomy" id="54126"/>
    <lineage>
        <taxon>Eukaryota</taxon>
        <taxon>Metazoa</taxon>
        <taxon>Ecdysozoa</taxon>
        <taxon>Nematoda</taxon>
        <taxon>Chromadorea</taxon>
        <taxon>Rhabditida</taxon>
        <taxon>Rhabditina</taxon>
        <taxon>Diplogasteromorpha</taxon>
        <taxon>Diplogasteroidea</taxon>
        <taxon>Neodiplogasteridae</taxon>
        <taxon>Pristionchus</taxon>
    </lineage>
</organism>
<reference evidence="2" key="1">
    <citation type="journal article" date="2008" name="Nat. Genet.">
        <title>The Pristionchus pacificus genome provides a unique perspective on nematode lifestyle and parasitism.</title>
        <authorList>
            <person name="Dieterich C."/>
            <person name="Clifton S.W."/>
            <person name="Schuster L.N."/>
            <person name="Chinwalla A."/>
            <person name="Delehaunty K."/>
            <person name="Dinkelacker I."/>
            <person name="Fulton L."/>
            <person name="Fulton R."/>
            <person name="Godfrey J."/>
            <person name="Minx P."/>
            <person name="Mitreva M."/>
            <person name="Roeseler W."/>
            <person name="Tian H."/>
            <person name="Witte H."/>
            <person name="Yang S.P."/>
            <person name="Wilson R.K."/>
            <person name="Sommer R.J."/>
        </authorList>
    </citation>
    <scope>NUCLEOTIDE SEQUENCE [LARGE SCALE GENOMIC DNA]</scope>
    <source>
        <strain evidence="2">PS312</strain>
    </source>
</reference>
<sequence length="131" mass="14885">MKWIGGERKGTNSESVKFLVSIADIVNKLVIIVGGSHDAQSASILHSIFFIREILKRKCNEFEISLLPDVHGLLISQDEIIPTKLLHTSGKKVHFHTWPRAPSMDAQIGLYHVKSHDYPNRRRHIAIDRLT</sequence>
<dbReference type="EnsemblMetazoa" id="PPA42128.1">
    <property type="protein sequence ID" value="PPA42128.1"/>
    <property type="gene ID" value="WBGene00280497"/>
</dbReference>
<evidence type="ECO:0000313" key="2">
    <source>
        <dbReference type="Proteomes" id="UP000005239"/>
    </source>
</evidence>
<proteinExistence type="predicted"/>
<evidence type="ECO:0000313" key="1">
    <source>
        <dbReference type="EnsemblMetazoa" id="PPA42128.1"/>
    </source>
</evidence>
<keyword evidence="2" id="KW-1185">Reference proteome</keyword>
<reference evidence="1" key="2">
    <citation type="submission" date="2022-06" db="UniProtKB">
        <authorList>
            <consortium name="EnsemblMetazoa"/>
        </authorList>
    </citation>
    <scope>IDENTIFICATION</scope>
    <source>
        <strain evidence="1">PS312</strain>
    </source>
</reference>
<protein>
    <submittedName>
        <fullName evidence="1">Uncharacterized protein</fullName>
    </submittedName>
</protein>
<accession>A0A8R1UYP6</accession>
<name>A0A2A6BZU8_PRIPA</name>
<gene>
    <name evidence="1" type="primary">WBGene00280497</name>
</gene>
<dbReference type="AlphaFoldDB" id="A0A2A6BZU8"/>
<accession>A0A2A6BZU8</accession>